<sequence>MATQVYKTLSKIFGIILLVVGIAALSGGLYADSFIKAQLEEQDVVLPTTESIDGQLKAGRIAQEDADALYPVAGEAVVTGDQARIFANHYIHAHMRAAVVDAGLDPDTTTFATVGKIASDREAVLTEEIAADNPAADDATITKMVKAEIANPLTEYDIAAEVANLNSLRYDTLLDGNTLRGMLLNAYGWGLLGTIAKLAGAGLAVVGLLLTVFGFVYKGRKVAAE</sequence>
<keyword evidence="1" id="KW-0812">Transmembrane</keyword>
<keyword evidence="1" id="KW-0472">Membrane</keyword>
<dbReference type="Proteomes" id="UP001230145">
    <property type="component" value="Unassembled WGS sequence"/>
</dbReference>
<protein>
    <recommendedName>
        <fullName evidence="4">DUF3068 domain-containing protein</fullName>
    </recommendedName>
</protein>
<organism evidence="2 3">
    <name type="scientific">Trueperella abortisuis</name>
    <dbReference type="NCBI Taxonomy" id="445930"/>
    <lineage>
        <taxon>Bacteria</taxon>
        <taxon>Bacillati</taxon>
        <taxon>Actinomycetota</taxon>
        <taxon>Actinomycetes</taxon>
        <taxon>Actinomycetales</taxon>
        <taxon>Actinomycetaceae</taxon>
        <taxon>Trueperella</taxon>
    </lineage>
</organism>
<dbReference type="EMBL" id="JAUSQL010000001">
    <property type="protein sequence ID" value="MDP9831403.1"/>
    <property type="molecule type" value="Genomic_DNA"/>
</dbReference>
<reference evidence="2 3" key="1">
    <citation type="submission" date="2023-07" db="EMBL/GenBank/DDBJ databases">
        <title>Sequencing the genomes of 1000 actinobacteria strains.</title>
        <authorList>
            <person name="Klenk H.-P."/>
        </authorList>
    </citation>
    <scope>NUCLEOTIDE SEQUENCE [LARGE SCALE GENOMIC DNA]</scope>
    <source>
        <strain evidence="2 3">DSM 19515</strain>
    </source>
</reference>
<keyword evidence="1" id="KW-1133">Transmembrane helix</keyword>
<evidence type="ECO:0008006" key="4">
    <source>
        <dbReference type="Google" id="ProtNLM"/>
    </source>
</evidence>
<keyword evidence="3" id="KW-1185">Reference proteome</keyword>
<accession>A0ABT9PFB7</accession>
<proteinExistence type="predicted"/>
<comment type="caution">
    <text evidence="2">The sequence shown here is derived from an EMBL/GenBank/DDBJ whole genome shotgun (WGS) entry which is preliminary data.</text>
</comment>
<dbReference type="RefSeq" id="WP_296931861.1">
    <property type="nucleotide sequence ID" value="NZ_CP133407.1"/>
</dbReference>
<name>A0ABT9PFB7_9ACTO</name>
<feature type="transmembrane region" description="Helical" evidence="1">
    <location>
        <begin position="12"/>
        <end position="31"/>
    </location>
</feature>
<gene>
    <name evidence="2" type="ORF">J2S45_000082</name>
</gene>
<feature type="transmembrane region" description="Helical" evidence="1">
    <location>
        <begin position="189"/>
        <end position="217"/>
    </location>
</feature>
<evidence type="ECO:0000256" key="1">
    <source>
        <dbReference type="SAM" id="Phobius"/>
    </source>
</evidence>
<evidence type="ECO:0000313" key="2">
    <source>
        <dbReference type="EMBL" id="MDP9831403.1"/>
    </source>
</evidence>
<evidence type="ECO:0000313" key="3">
    <source>
        <dbReference type="Proteomes" id="UP001230145"/>
    </source>
</evidence>